<dbReference type="InterPro" id="IPR000015">
    <property type="entry name" value="Fimb_usher"/>
</dbReference>
<dbReference type="EMBL" id="JAYWTM010000011">
    <property type="protein sequence ID" value="MEC5343634.1"/>
    <property type="molecule type" value="Genomic_DNA"/>
</dbReference>
<sequence>MKKRADNTRTGVASLRRFLLDTFVCSLCYSASLHAEEDTDAAPLHEEEYTDLPAPPRVQPSIPEAIYYLTLSVNDRSDQSVVPVNYRNNDYYVDADVLRKNSIRLPAHSAGQINVNRLPNVSAQYDPGEQRLKLTVPVDWLPAQRVENEGSGTERLVPSSSPGMLFNYNAYYSSPRGGGDTLSTWMEQRIFNDYGALSNTGIYDATTGSHADRYHRYRRFDTYWRYSDSERMISYQLGDLISNSLTWSNSVRMGGMRISRNFGLRPDIVTYPLLQYSGSAAVPSTLDLFINGYKANSSTLDPGPFTLTNTPYLNGAGEATVVTTDAQGRRIATTIPFYVSNTLLRAGLSDFDFSLGALRRDYGVRNADYTSEPAFSGIYRYGLTNWLTLSTHAETTRDLYLAGVGADFTAGRWGTLSSSYSRSEKERLGQQYTLGYSYYSRLFGLNIQHAGRDEGYRDLTAVNNGGRLSRQSNQATVSSQIFGQGNGTLGVGYFDIQSFDRSRVKLLNLSYSRQLWQNNSVYAALNKTLGERDYSLQIQFVIPFGAQNTASSGIQRDANGDYSARVGVTHSAPAEGGFGWNLAYAAGRTPYQQGTLSWRGPYNLIQGGVYGNEGDATRWGELSGSLIYMDGGVYPSNRINDAFIVVDTEGYAGVPVKYENQLVGTTNDNGHLLVPWVTSNYPAKVEIDPLPLPANVETPNVEARVSVKEGSGMVVKFPVRNVLSANIALRNSQGRPLALGTWITDEASGATTISGHDGLVYFSNLQTVNRLHFKQEDGQHCRVEFSLPAAARMMASVGPLTCQPASPGDKDE</sequence>
<organism evidence="2 3">
    <name type="scientific">Brenneria populi</name>
    <dbReference type="NCBI Taxonomy" id="1505588"/>
    <lineage>
        <taxon>Bacteria</taxon>
        <taxon>Pseudomonadati</taxon>
        <taxon>Pseudomonadota</taxon>
        <taxon>Gammaproteobacteria</taxon>
        <taxon>Enterobacterales</taxon>
        <taxon>Pectobacteriaceae</taxon>
        <taxon>Brenneria</taxon>
    </lineage>
</organism>
<dbReference type="Gene3D" id="2.60.40.3110">
    <property type="match status" value="1"/>
</dbReference>
<dbReference type="Gene3D" id="2.60.40.2610">
    <property type="entry name" value="Outer membrane usher protein FimD, plug domain"/>
    <property type="match status" value="1"/>
</dbReference>
<keyword evidence="3" id="KW-1185">Reference proteome</keyword>
<name>A0ABU6JSD7_9GAMM</name>
<dbReference type="Proteomes" id="UP001309705">
    <property type="component" value="Unassembled WGS sequence"/>
</dbReference>
<dbReference type="RefSeq" id="WP_327618565.1">
    <property type="nucleotide sequence ID" value="NZ_JAYWTM010000011.1"/>
</dbReference>
<dbReference type="Pfam" id="PF13953">
    <property type="entry name" value="PapC_C"/>
    <property type="match status" value="1"/>
</dbReference>
<dbReference type="InterPro" id="IPR042186">
    <property type="entry name" value="FimD_plug_dom"/>
</dbReference>
<proteinExistence type="predicted"/>
<dbReference type="Pfam" id="PF00577">
    <property type="entry name" value="Usher"/>
    <property type="match status" value="1"/>
</dbReference>
<reference evidence="2 3" key="1">
    <citation type="journal article" date="2017" name="Int. J. Syst. Evol. Microbiol.">
        <title>Brenneria populi subsp. brevivirga subsp. nov. isolated from symptomatic bark of Populus x euramericana canker, and description of Brenneria populi subsp. populi subsp. nov.</title>
        <authorList>
            <person name="Zheng M.H."/>
            <person name="Piao C.G."/>
            <person name="Xue H."/>
            <person name="Guo M.W."/>
            <person name="Li Y."/>
        </authorList>
    </citation>
    <scope>NUCLEOTIDE SEQUENCE [LARGE SCALE GENOMIC DNA]</scope>
    <source>
        <strain evidence="2 3">D9-5</strain>
    </source>
</reference>
<protein>
    <submittedName>
        <fullName evidence="2">Fimbria/pilus outer membrane usher protein</fullName>
    </submittedName>
</protein>
<gene>
    <name evidence="2" type="ORF">VSX58_13625</name>
</gene>
<evidence type="ECO:0000313" key="3">
    <source>
        <dbReference type="Proteomes" id="UP001309705"/>
    </source>
</evidence>
<dbReference type="Gene3D" id="2.60.40.2070">
    <property type="match status" value="1"/>
</dbReference>
<evidence type="ECO:0000313" key="2">
    <source>
        <dbReference type="EMBL" id="MEC5343634.1"/>
    </source>
</evidence>
<dbReference type="InterPro" id="IPR043142">
    <property type="entry name" value="PapC-like_C_sf"/>
</dbReference>
<evidence type="ECO:0000259" key="1">
    <source>
        <dbReference type="Pfam" id="PF13953"/>
    </source>
</evidence>
<comment type="caution">
    <text evidence="2">The sequence shown here is derived from an EMBL/GenBank/DDBJ whole genome shotgun (WGS) entry which is preliminary data.</text>
</comment>
<dbReference type="InterPro" id="IPR025949">
    <property type="entry name" value="PapC-like_C"/>
</dbReference>
<feature type="domain" description="PapC-like C-terminal" evidence="1">
    <location>
        <begin position="727"/>
        <end position="788"/>
    </location>
</feature>
<accession>A0ABU6JSD7</accession>
<dbReference type="PANTHER" id="PTHR30451:SF5">
    <property type="entry name" value="SLR0019 PROTEIN"/>
    <property type="match status" value="1"/>
</dbReference>
<dbReference type="PANTHER" id="PTHR30451">
    <property type="entry name" value="OUTER MEMBRANE USHER PROTEIN"/>
    <property type="match status" value="1"/>
</dbReference>